<keyword evidence="2" id="KW-0812">Transmembrane</keyword>
<protein>
    <recommendedName>
        <fullName evidence="3">Thioredoxin domain-containing protein</fullName>
    </recommendedName>
</protein>
<evidence type="ECO:0000256" key="2">
    <source>
        <dbReference type="SAM" id="Phobius"/>
    </source>
</evidence>
<feature type="transmembrane region" description="Helical" evidence="2">
    <location>
        <begin position="151"/>
        <end position="175"/>
    </location>
</feature>
<dbReference type="PANTHER" id="PTHR19991:SF2">
    <property type="entry name" value="GH08893P"/>
    <property type="match status" value="1"/>
</dbReference>
<dbReference type="InterPro" id="IPR036249">
    <property type="entry name" value="Thioredoxin-like_sf"/>
</dbReference>
<dbReference type="Gene3D" id="3.40.30.10">
    <property type="entry name" value="Glutaredoxin"/>
    <property type="match status" value="2"/>
</dbReference>
<accession>A0AA39IRC1</accession>
<evidence type="ECO:0000256" key="1">
    <source>
        <dbReference type="SAM" id="MobiDB-lite"/>
    </source>
</evidence>
<dbReference type="SUPFAM" id="SSF52833">
    <property type="entry name" value="Thioredoxin-like"/>
    <property type="match status" value="2"/>
</dbReference>
<evidence type="ECO:0000313" key="4">
    <source>
        <dbReference type="EMBL" id="KAK0428249.1"/>
    </source>
</evidence>
<dbReference type="EMBL" id="JAUCMV010000001">
    <property type="protein sequence ID" value="KAK0428249.1"/>
    <property type="molecule type" value="Genomic_DNA"/>
</dbReference>
<feature type="transmembrane region" description="Helical" evidence="2">
    <location>
        <begin position="596"/>
        <end position="617"/>
    </location>
</feature>
<gene>
    <name evidence="4" type="ORF">QR680_010693</name>
</gene>
<evidence type="ECO:0000313" key="5">
    <source>
        <dbReference type="Proteomes" id="UP001175271"/>
    </source>
</evidence>
<dbReference type="Proteomes" id="UP001175271">
    <property type="component" value="Unassembled WGS sequence"/>
</dbReference>
<reference evidence="4" key="1">
    <citation type="submission" date="2023-06" db="EMBL/GenBank/DDBJ databases">
        <title>Genomic analysis of the entomopathogenic nematode Steinernema hermaphroditum.</title>
        <authorList>
            <person name="Schwarz E.M."/>
            <person name="Heppert J.K."/>
            <person name="Baniya A."/>
            <person name="Schwartz H.T."/>
            <person name="Tan C.-H."/>
            <person name="Antoshechkin I."/>
            <person name="Sternberg P.W."/>
            <person name="Goodrich-Blair H."/>
            <person name="Dillman A.R."/>
        </authorList>
    </citation>
    <scope>NUCLEOTIDE SEQUENCE</scope>
    <source>
        <strain evidence="4">PS9179</strain>
        <tissue evidence="4">Whole animal</tissue>
    </source>
</reference>
<evidence type="ECO:0000259" key="3">
    <source>
        <dbReference type="PROSITE" id="PS51352"/>
    </source>
</evidence>
<dbReference type="Pfam" id="PF13848">
    <property type="entry name" value="Thioredoxin_6"/>
    <property type="match status" value="1"/>
</dbReference>
<dbReference type="InterPro" id="IPR057569">
    <property type="entry name" value="C2_nem"/>
</dbReference>
<dbReference type="InterPro" id="IPR013766">
    <property type="entry name" value="Thioredoxin_domain"/>
</dbReference>
<comment type="caution">
    <text evidence="4">The sequence shown here is derived from an EMBL/GenBank/DDBJ whole genome shotgun (WGS) entry which is preliminary data.</text>
</comment>
<dbReference type="Pfam" id="PF25330">
    <property type="entry name" value="C2_nem"/>
    <property type="match status" value="1"/>
</dbReference>
<proteinExistence type="predicted"/>
<sequence length="630" mass="70998">MDKGSHDEFSMSWPITSEETIQNQSRSFVTFWTEGSVQDISLSCEISGIVPQHNFARICDQSNQIRISESTTEAHLLNQSRVDTNSQPLNPEDDLAKGKLLELKGRCFTATLLVQSHTESCPWCPDTQHIAPGNDQQIEIFGYFIQSDECWYILAILVLSVVTVIMIAIAVYQFVVHWRLKSQQPRYYQKASPNPYIIGQHSPVSNDVIRITGSGLRYDTEGQANSDRSSRLSTISNFTPLDSSSVKGDASPVYASIIREVPGARSHQIFQDLISANAELGTQGDSAAKKKHVRATAAEDAVSPSPPAGGKKTGARKAAEKNIPQPDPPMPSHGTKMEDYTIEYVDEDKIDEILRDTTKNLVIFFYDGKIKCPDCGNALSEIEEIDDDIEATGYIEVVKTDDRGVAREFGITTFPSLVYMRRKRPIYYDGDFKDSEDVLHWIRSHEEVVTWDLTDDSFEDKTDSYSPDEGTLDWFVMFYDADEPDCNAFVAVWETVAHKLRGLVHVGKVDTTINDDVMERFRLDDDQCPTFILFHRGKMYRYNDAAKDVKSFVTFAMTKFKDQRGHRVPEPPTALEHFYEHVKERLIDALDDSQTLTVVGVGGLIVIVAFTLLCKAYRIQKQSSEKSKTN</sequence>
<dbReference type="PANTHER" id="PTHR19991">
    <property type="entry name" value="L 2 01289"/>
    <property type="match status" value="1"/>
</dbReference>
<keyword evidence="2" id="KW-1133">Transmembrane helix</keyword>
<feature type="region of interest" description="Disordered" evidence="1">
    <location>
        <begin position="294"/>
        <end position="334"/>
    </location>
</feature>
<name>A0AA39IRC1_9BILA</name>
<feature type="domain" description="Thioredoxin" evidence="3">
    <location>
        <begin position="331"/>
        <end position="447"/>
    </location>
</feature>
<dbReference type="PROSITE" id="PS51352">
    <property type="entry name" value="THIOREDOXIN_2"/>
    <property type="match status" value="1"/>
</dbReference>
<dbReference type="AlphaFoldDB" id="A0AA39IRC1"/>
<organism evidence="4 5">
    <name type="scientific">Steinernema hermaphroditum</name>
    <dbReference type="NCBI Taxonomy" id="289476"/>
    <lineage>
        <taxon>Eukaryota</taxon>
        <taxon>Metazoa</taxon>
        <taxon>Ecdysozoa</taxon>
        <taxon>Nematoda</taxon>
        <taxon>Chromadorea</taxon>
        <taxon>Rhabditida</taxon>
        <taxon>Tylenchina</taxon>
        <taxon>Panagrolaimomorpha</taxon>
        <taxon>Strongyloidoidea</taxon>
        <taxon>Steinernematidae</taxon>
        <taxon>Steinernema</taxon>
    </lineage>
</organism>
<dbReference type="CDD" id="cd02961">
    <property type="entry name" value="PDI_a_family"/>
    <property type="match status" value="1"/>
</dbReference>
<keyword evidence="2" id="KW-0472">Membrane</keyword>
<keyword evidence="5" id="KW-1185">Reference proteome</keyword>